<dbReference type="Gene3D" id="3.90.79.10">
    <property type="entry name" value="Nucleoside Triphosphate Pyrophosphohydrolase"/>
    <property type="match status" value="1"/>
</dbReference>
<evidence type="ECO:0000259" key="4">
    <source>
        <dbReference type="PROSITE" id="PS51462"/>
    </source>
</evidence>
<dbReference type="RefSeq" id="WP_188808802.1">
    <property type="nucleotide sequence ID" value="NZ_BAAAWV010000001.1"/>
</dbReference>
<organism evidence="5 6">
    <name type="scientific">Pseudarthrobacter polychromogenes</name>
    <dbReference type="NCBI Taxonomy" id="1676"/>
    <lineage>
        <taxon>Bacteria</taxon>
        <taxon>Bacillati</taxon>
        <taxon>Actinomycetota</taxon>
        <taxon>Actinomycetes</taxon>
        <taxon>Micrococcales</taxon>
        <taxon>Micrococcaceae</taxon>
        <taxon>Pseudarthrobacter</taxon>
    </lineage>
</organism>
<dbReference type="PANTHER" id="PTHR43046:SF2">
    <property type="entry name" value="8-OXO-DGTP DIPHOSPHATASE-RELATED"/>
    <property type="match status" value="1"/>
</dbReference>
<evidence type="ECO:0000313" key="6">
    <source>
        <dbReference type="Proteomes" id="UP000596938"/>
    </source>
</evidence>
<gene>
    <name evidence="5" type="ORF">GCM10011577_03450</name>
</gene>
<evidence type="ECO:0000313" key="5">
    <source>
        <dbReference type="EMBL" id="GGG85037.1"/>
    </source>
</evidence>
<reference evidence="6" key="1">
    <citation type="journal article" date="2019" name="Int. J. Syst. Evol. Microbiol.">
        <title>The Global Catalogue of Microorganisms (GCM) 10K type strain sequencing project: providing services to taxonomists for standard genome sequencing and annotation.</title>
        <authorList>
            <consortium name="The Broad Institute Genomics Platform"/>
            <consortium name="The Broad Institute Genome Sequencing Center for Infectious Disease"/>
            <person name="Wu L."/>
            <person name="Ma J."/>
        </authorList>
    </citation>
    <scope>NUCLEOTIDE SEQUENCE [LARGE SCALE GENOMIC DNA]</scope>
    <source>
        <strain evidence="6">CGMCC 1.1927</strain>
    </source>
</reference>
<sequence length="167" mass="18075">MDHFPASTASSAPPVRTGPRDPGDAWVEGSRGRFWGRFGAAGVLAYDPGKGVLLQHRAVWSHNGGTWGLPGGALHEGEEAVTGALREAYEEAAVPADNVEVLFTSLLDVGYWSYTTVVVLVREPFDPVISDPESLELRWVPLPEVAGMELHPGFEASWPDLRARLES</sequence>
<dbReference type="PANTHER" id="PTHR43046">
    <property type="entry name" value="GDP-MANNOSE MANNOSYL HYDROLASE"/>
    <property type="match status" value="1"/>
</dbReference>
<comment type="caution">
    <text evidence="5">The sequence shown here is derived from an EMBL/GenBank/DDBJ whole genome shotgun (WGS) entry which is preliminary data.</text>
</comment>
<feature type="domain" description="Nudix hydrolase" evidence="4">
    <location>
        <begin position="36"/>
        <end position="163"/>
    </location>
</feature>
<dbReference type="SUPFAM" id="SSF55811">
    <property type="entry name" value="Nudix"/>
    <property type="match status" value="1"/>
</dbReference>
<protein>
    <recommendedName>
        <fullName evidence="4">Nudix hydrolase domain-containing protein</fullName>
    </recommendedName>
</protein>
<dbReference type="InterPro" id="IPR000086">
    <property type="entry name" value="NUDIX_hydrolase_dom"/>
</dbReference>
<keyword evidence="6" id="KW-1185">Reference proteome</keyword>
<name>A0ABQ1XCL8_9MICC</name>
<evidence type="ECO:0000256" key="3">
    <source>
        <dbReference type="SAM" id="MobiDB-lite"/>
    </source>
</evidence>
<comment type="cofactor">
    <cofactor evidence="1">
        <name>Mg(2+)</name>
        <dbReference type="ChEBI" id="CHEBI:18420"/>
    </cofactor>
</comment>
<evidence type="ECO:0000256" key="1">
    <source>
        <dbReference type="ARBA" id="ARBA00001946"/>
    </source>
</evidence>
<dbReference type="InterPro" id="IPR015797">
    <property type="entry name" value="NUDIX_hydrolase-like_dom_sf"/>
</dbReference>
<evidence type="ECO:0000256" key="2">
    <source>
        <dbReference type="ARBA" id="ARBA00022801"/>
    </source>
</evidence>
<dbReference type="PROSITE" id="PS51462">
    <property type="entry name" value="NUDIX"/>
    <property type="match status" value="1"/>
</dbReference>
<feature type="region of interest" description="Disordered" evidence="3">
    <location>
        <begin position="1"/>
        <end position="23"/>
    </location>
</feature>
<dbReference type="Proteomes" id="UP000596938">
    <property type="component" value="Unassembled WGS sequence"/>
</dbReference>
<accession>A0ABQ1XCL8</accession>
<dbReference type="EMBL" id="BMKU01000001">
    <property type="protein sequence ID" value="GGG85037.1"/>
    <property type="molecule type" value="Genomic_DNA"/>
</dbReference>
<proteinExistence type="predicted"/>
<dbReference type="Pfam" id="PF00293">
    <property type="entry name" value="NUDIX"/>
    <property type="match status" value="1"/>
</dbReference>
<keyword evidence="2" id="KW-0378">Hydrolase</keyword>